<dbReference type="SUPFAM" id="SSF81301">
    <property type="entry name" value="Nucleotidyltransferase"/>
    <property type="match status" value="1"/>
</dbReference>
<accession>A0ABT9VWA8</accession>
<feature type="domain" description="CYTH" evidence="1">
    <location>
        <begin position="2"/>
        <end position="162"/>
    </location>
</feature>
<dbReference type="RefSeq" id="WP_307392165.1">
    <property type="nucleotide sequence ID" value="NZ_BAAADK010000045.1"/>
</dbReference>
<proteinExistence type="predicted"/>
<evidence type="ECO:0000313" key="3">
    <source>
        <dbReference type="Proteomes" id="UP001235840"/>
    </source>
</evidence>
<dbReference type="Pfam" id="PF01928">
    <property type="entry name" value="CYTH"/>
    <property type="match status" value="1"/>
</dbReference>
<dbReference type="Gene3D" id="2.40.320.10">
    <property type="entry name" value="Hypothetical Protein Pfu-838710-001"/>
    <property type="match status" value="1"/>
</dbReference>
<dbReference type="Gene3D" id="3.30.460.40">
    <property type="match status" value="1"/>
</dbReference>
<keyword evidence="3" id="KW-1185">Reference proteome</keyword>
<gene>
    <name evidence="2" type="ORF">J2S11_001180</name>
</gene>
<sequence>MGLEIERKYLLEKFPQDRISQGQFKVLARQSFEQTYLALTDYQELRVRKIVEEKEGQCTKSFVHTFKEGQGIARKEIEYEISEELYDQLIEGKKPLKKVRTTVVEEGMVYEIDEYSGFDMMTIEVEFKTEEEAKSFSAPEWFGEEVGSEKEYRNKTLWASLQKEDHYIALKKTDILNEVQKSRGVDSPAFSNVLAQLAHTFSTSGVVWGVGGSTLLAQYNLVKQPRDLDIIVQQEDTAQAELLLTREGERRALESRAPFLTNRFYQIVMKQAEIDVMCGLRIEHDEGIFDYTFNQSTIAYHKEIQGQLVPYSYLEDWYVLYSLMPGKEQRVHVIEMYWAKHGMEHPDRIQAFLNEEVNLPQRLKEKLLVLKEQYKSYTEN</sequence>
<evidence type="ECO:0000313" key="2">
    <source>
        <dbReference type="EMBL" id="MDQ0165280.1"/>
    </source>
</evidence>
<dbReference type="SMART" id="SM01118">
    <property type="entry name" value="CYTH"/>
    <property type="match status" value="1"/>
</dbReference>
<organism evidence="2 3">
    <name type="scientific">Caldalkalibacillus horti</name>
    <dbReference type="NCBI Taxonomy" id="77523"/>
    <lineage>
        <taxon>Bacteria</taxon>
        <taxon>Bacillati</taxon>
        <taxon>Bacillota</taxon>
        <taxon>Bacilli</taxon>
        <taxon>Bacillales</taxon>
        <taxon>Bacillaceae</taxon>
        <taxon>Caldalkalibacillus</taxon>
    </lineage>
</organism>
<dbReference type="InterPro" id="IPR043519">
    <property type="entry name" value="NT_sf"/>
</dbReference>
<dbReference type="PANTHER" id="PTHR40114:SF1">
    <property type="entry name" value="SLR0698 PROTEIN"/>
    <property type="match status" value="1"/>
</dbReference>
<dbReference type="InterPro" id="IPR033469">
    <property type="entry name" value="CYTH-like_dom_sf"/>
</dbReference>
<dbReference type="PANTHER" id="PTHR40114">
    <property type="entry name" value="SLR0698 PROTEIN"/>
    <property type="match status" value="1"/>
</dbReference>
<dbReference type="EMBL" id="JAUSTY010000004">
    <property type="protein sequence ID" value="MDQ0165280.1"/>
    <property type="molecule type" value="Genomic_DNA"/>
</dbReference>
<dbReference type="InterPro" id="IPR012042">
    <property type="entry name" value="NeuTTM/CthTTM-like"/>
</dbReference>
<reference evidence="2 3" key="1">
    <citation type="submission" date="2023-07" db="EMBL/GenBank/DDBJ databases">
        <title>Genomic Encyclopedia of Type Strains, Phase IV (KMG-IV): sequencing the most valuable type-strain genomes for metagenomic binning, comparative biology and taxonomic classification.</title>
        <authorList>
            <person name="Goeker M."/>
        </authorList>
    </citation>
    <scope>NUCLEOTIDE SEQUENCE [LARGE SCALE GENOMIC DNA]</scope>
    <source>
        <strain evidence="2 3">DSM 12751</strain>
    </source>
</reference>
<dbReference type="SUPFAM" id="SSF55154">
    <property type="entry name" value="CYTH-like phosphatases"/>
    <property type="match status" value="1"/>
</dbReference>
<dbReference type="InterPro" id="IPR023577">
    <property type="entry name" value="CYTH_domain"/>
</dbReference>
<protein>
    <submittedName>
        <fullName evidence="2">CYTH domain-containing protein</fullName>
    </submittedName>
</protein>
<name>A0ABT9VWA8_9BACI</name>
<comment type="caution">
    <text evidence="2">The sequence shown here is derived from an EMBL/GenBank/DDBJ whole genome shotgun (WGS) entry which is preliminary data.</text>
</comment>
<evidence type="ECO:0000259" key="1">
    <source>
        <dbReference type="SMART" id="SM01118"/>
    </source>
</evidence>
<dbReference type="Proteomes" id="UP001235840">
    <property type="component" value="Unassembled WGS sequence"/>
</dbReference>